<keyword evidence="2" id="KW-0732">Signal</keyword>
<dbReference type="Gene3D" id="2.60.40.10">
    <property type="entry name" value="Immunoglobulins"/>
    <property type="match status" value="1"/>
</dbReference>
<feature type="chain" id="PRO_5022820713" evidence="2">
    <location>
        <begin position="20"/>
        <end position="800"/>
    </location>
</feature>
<evidence type="ECO:0000313" key="4">
    <source>
        <dbReference type="EMBL" id="QEC58175.1"/>
    </source>
</evidence>
<dbReference type="EMBL" id="CP042433">
    <property type="protein sequence ID" value="QEC58175.1"/>
    <property type="molecule type" value="Genomic_DNA"/>
</dbReference>
<reference evidence="4 5" key="1">
    <citation type="journal article" date="2015" name="Int. J. Syst. Evol. Microbiol.">
        <title>Flavisolibacter ginsenosidimutans sp. nov., with ginsenoside-converting activity isolated from soil used for cultivating ginseng.</title>
        <authorList>
            <person name="Zhao Y."/>
            <person name="Liu Q."/>
            <person name="Kang M.S."/>
            <person name="Jin F."/>
            <person name="Yu H."/>
            <person name="Im W.T."/>
        </authorList>
    </citation>
    <scope>NUCLEOTIDE SEQUENCE [LARGE SCALE GENOMIC DNA]</scope>
    <source>
        <strain evidence="4 5">Gsoil 636</strain>
    </source>
</reference>
<evidence type="ECO:0000256" key="2">
    <source>
        <dbReference type="SAM" id="SignalP"/>
    </source>
</evidence>
<dbReference type="RefSeq" id="WP_146791260.1">
    <property type="nucleotide sequence ID" value="NZ_BAABIO010000003.1"/>
</dbReference>
<dbReference type="Pfam" id="PF00932">
    <property type="entry name" value="LTD"/>
    <property type="match status" value="1"/>
</dbReference>
<feature type="signal peptide" evidence="2">
    <location>
        <begin position="1"/>
        <end position="19"/>
    </location>
</feature>
<dbReference type="AlphaFoldDB" id="A0A5B8UQG5"/>
<evidence type="ECO:0000256" key="1">
    <source>
        <dbReference type="SAM" id="MobiDB-lite"/>
    </source>
</evidence>
<dbReference type="Proteomes" id="UP000321204">
    <property type="component" value="Chromosome"/>
</dbReference>
<accession>A0A5B8UQG5</accession>
<dbReference type="NCBIfam" id="TIGR04183">
    <property type="entry name" value="Por_Secre_tail"/>
    <property type="match status" value="1"/>
</dbReference>
<dbReference type="InterPro" id="IPR001322">
    <property type="entry name" value="Lamin_tail_dom"/>
</dbReference>
<feature type="compositionally biased region" description="Low complexity" evidence="1">
    <location>
        <begin position="571"/>
        <end position="583"/>
    </location>
</feature>
<dbReference type="KEGG" id="fgg:FSB75_20445"/>
<keyword evidence="5" id="KW-1185">Reference proteome</keyword>
<dbReference type="OrthoDB" id="5500612at2"/>
<dbReference type="InterPro" id="IPR026444">
    <property type="entry name" value="Secre_tail"/>
</dbReference>
<dbReference type="InterPro" id="IPR013783">
    <property type="entry name" value="Ig-like_fold"/>
</dbReference>
<feature type="domain" description="LTD" evidence="3">
    <location>
        <begin position="439"/>
        <end position="562"/>
    </location>
</feature>
<evidence type="ECO:0000259" key="3">
    <source>
        <dbReference type="PROSITE" id="PS51841"/>
    </source>
</evidence>
<gene>
    <name evidence="4" type="ORF">FSB75_20445</name>
</gene>
<dbReference type="SUPFAM" id="SSF74853">
    <property type="entry name" value="Lamin A/C globular tail domain"/>
    <property type="match status" value="1"/>
</dbReference>
<organism evidence="4 5">
    <name type="scientific">Flavisolibacter ginsenosidimutans</name>
    <dbReference type="NCBI Taxonomy" id="661481"/>
    <lineage>
        <taxon>Bacteria</taxon>
        <taxon>Pseudomonadati</taxon>
        <taxon>Bacteroidota</taxon>
        <taxon>Chitinophagia</taxon>
        <taxon>Chitinophagales</taxon>
        <taxon>Chitinophagaceae</taxon>
        <taxon>Flavisolibacter</taxon>
    </lineage>
</organism>
<name>A0A5B8UQG5_9BACT</name>
<evidence type="ECO:0000313" key="5">
    <source>
        <dbReference type="Proteomes" id="UP000321204"/>
    </source>
</evidence>
<dbReference type="PROSITE" id="PS51841">
    <property type="entry name" value="LTD"/>
    <property type="match status" value="1"/>
</dbReference>
<sequence length="800" mass="82432">MRKLCSLLSLLFVFQFSRSQVVINSTGSAYTQNFNSLAQTGTANAWADNSTITGWYSTQTTYRAESGGGNTGALYSYGPSSAPGDVTDRALGLLSSGTTNFRFGVQIKNSTGAAVSSFTIAFTGEEWRQTANAQKLAFEYSTDATSVTSTTATWTPVTSLDFTAPLTGTAGPLDGNAAANRAAISGTVSTSVADNSTIWLRWTKAGTTSPGLAIDDISITANGGTVNSITTGAVSTSPFCIDASTAGTGTVAYSATGTYNTTFTAYLSDASGSFAAPVSVGSITVNGTDPAGNINISIPAGTASGTGYKIRVDATAPAVTGTSSNAFEIVNGAKNVTATSAITGNTQATVNWINPTACFDDVMIVAKASASVTATPSGDGSAYTASNTFGAGTAFGGGYVVYKGTVSPQTVTGLTNGTLYYFKIFTRKGTAWSSGVEVSTTPNTQAGPGDVLINQLSPQYSGASDEYIELINKTNNNIDLSGFAIRYQAGSGSSTSSLGTLSGTLLPNHYWLLSPNANVTVGTTNNLARDGAFTAGMAAASGQIALVRLSDNTVIDAVGYGSITGAGTYTETTAAPAPPTNGGLKRSPDGTDTNNNSADFVTVSNANIALRNSAAGAPLPVKFANLKAVQKAGVIYVSWSNLTESEIKDYTVERSANGSDFVALTKINPTSNRANQADYFVVDAAPARGANFYRIRSTETSGKTFFSNILKLNPSGIVPSLLVYPNPLKGNEAVLQLSNVPAGKYTVQVVGADGRTINLRTTIIAEGSSTESLPANNLTPGFYILKINGPVRLQQYFVKQ</sequence>
<protein>
    <submittedName>
        <fullName evidence="4">T9SS type A sorting domain-containing protein</fullName>
    </submittedName>
</protein>
<proteinExistence type="predicted"/>
<feature type="region of interest" description="Disordered" evidence="1">
    <location>
        <begin position="571"/>
        <end position="594"/>
    </location>
</feature>
<dbReference type="InterPro" id="IPR036415">
    <property type="entry name" value="Lamin_tail_dom_sf"/>
</dbReference>